<dbReference type="Proteomes" id="UP000027154">
    <property type="component" value="Unassembled WGS sequence"/>
</dbReference>
<organism evidence="1 4">
    <name type="scientific">Pseudoalteromonas fuliginea</name>
    <dbReference type="NCBI Taxonomy" id="1872678"/>
    <lineage>
        <taxon>Bacteria</taxon>
        <taxon>Pseudomonadati</taxon>
        <taxon>Pseudomonadota</taxon>
        <taxon>Gammaproteobacteria</taxon>
        <taxon>Alteromonadales</taxon>
        <taxon>Pseudoalteromonadaceae</taxon>
        <taxon>Pseudoalteromonas</taxon>
    </lineage>
</organism>
<dbReference type="AlphaFoldDB" id="A0AB73BF52"/>
<dbReference type="SUPFAM" id="SSF52540">
    <property type="entry name" value="P-loop containing nucleoside triphosphate hydrolases"/>
    <property type="match status" value="1"/>
</dbReference>
<evidence type="ECO:0000313" key="3">
    <source>
        <dbReference type="Proteomes" id="UP000027154"/>
    </source>
</evidence>
<dbReference type="Gene3D" id="3.40.50.300">
    <property type="entry name" value="P-loop containing nucleotide triphosphate hydrolases"/>
    <property type="match status" value="1"/>
</dbReference>
<dbReference type="RefSeq" id="WP_007375201.1">
    <property type="nucleotide sequence ID" value="NZ_JBBMQV010000002.1"/>
</dbReference>
<gene>
    <name evidence="2" type="ORF">DC53_13735</name>
    <name evidence="1" type="ORF">EU508_12500</name>
</gene>
<dbReference type="Proteomes" id="UP000324162">
    <property type="component" value="Unassembled WGS sequence"/>
</dbReference>
<protein>
    <submittedName>
        <fullName evidence="1">Capsular biosynthesis protein</fullName>
    </submittedName>
</protein>
<evidence type="ECO:0000313" key="4">
    <source>
        <dbReference type="Proteomes" id="UP000324162"/>
    </source>
</evidence>
<dbReference type="EMBL" id="JJNZ01000046">
    <property type="protein sequence ID" value="KDC50140.1"/>
    <property type="molecule type" value="Genomic_DNA"/>
</dbReference>
<sequence>MKLIPKQYYELEVICNMMIDNSARCITFISLSGSEGSSSACVSVAKRLQSQLKSVLIIDLNPINTFCSDDKLPTISKPWCFDDISCQLGVTNYEGISLLTIKNLARIEPAKNKHVLNDAVDRLKQEYDYILIDMSPVLKLNRNNVPLHSLSLCSELTFVTVGLGVNDEESLCKGVRELKQAGHSNIKILISQHNFAPLGERIVKLLEKHTTKWPKLCTTLKARINKQRWLFEHH</sequence>
<reference evidence="2 3" key="1">
    <citation type="submission" date="2014-04" db="EMBL/GenBank/DDBJ databases">
        <title>Pseudoalteromonas galatheae sp. nov., isolated from a deep-sea polychaete near Canal Concepcion, Chile.</title>
        <authorList>
            <person name="Machado H.R."/>
            <person name="Gram L."/>
            <person name="Vynne N.G."/>
        </authorList>
    </citation>
    <scope>NUCLEOTIDE SEQUENCE [LARGE SCALE GENOMIC DNA]</scope>
    <source>
        <strain evidence="2 3">KMM216</strain>
    </source>
</reference>
<dbReference type="EMBL" id="SEUK01000051">
    <property type="protein sequence ID" value="KAA1159379.1"/>
    <property type="molecule type" value="Genomic_DNA"/>
</dbReference>
<accession>A0AB73BF52</accession>
<proteinExistence type="predicted"/>
<evidence type="ECO:0000313" key="2">
    <source>
        <dbReference type="EMBL" id="KDC50140.1"/>
    </source>
</evidence>
<reference evidence="1 4" key="2">
    <citation type="submission" date="2019-01" db="EMBL/GenBank/DDBJ databases">
        <title>Genome sequences of marine Pseudoalteromonas species.</title>
        <authorList>
            <person name="Boraston A.B."/>
            <person name="Hehemann J.-H."/>
            <person name="Vickers C.J."/>
            <person name="Salama-Alber O."/>
            <person name="Abe K."/>
            <person name="Hettle A.J."/>
        </authorList>
    </citation>
    <scope>NUCLEOTIDE SEQUENCE [LARGE SCALE GENOMIC DNA]</scope>
    <source>
        <strain evidence="1 4">PS42</strain>
    </source>
</reference>
<name>A0AB73BF52_9GAMM</name>
<evidence type="ECO:0000313" key="1">
    <source>
        <dbReference type="EMBL" id="KAA1159379.1"/>
    </source>
</evidence>
<dbReference type="InterPro" id="IPR027417">
    <property type="entry name" value="P-loop_NTPase"/>
</dbReference>
<comment type="caution">
    <text evidence="1">The sequence shown here is derived from an EMBL/GenBank/DDBJ whole genome shotgun (WGS) entry which is preliminary data.</text>
</comment>